<evidence type="ECO:0000313" key="2">
    <source>
        <dbReference type="Proteomes" id="UP000886998"/>
    </source>
</evidence>
<comment type="caution">
    <text evidence="1">The sequence shown here is derived from an EMBL/GenBank/DDBJ whole genome shotgun (WGS) entry which is preliminary data.</text>
</comment>
<organism evidence="1 2">
    <name type="scientific">Trichonephila inaurata madagascariensis</name>
    <dbReference type="NCBI Taxonomy" id="2747483"/>
    <lineage>
        <taxon>Eukaryota</taxon>
        <taxon>Metazoa</taxon>
        <taxon>Ecdysozoa</taxon>
        <taxon>Arthropoda</taxon>
        <taxon>Chelicerata</taxon>
        <taxon>Arachnida</taxon>
        <taxon>Araneae</taxon>
        <taxon>Araneomorphae</taxon>
        <taxon>Entelegynae</taxon>
        <taxon>Araneoidea</taxon>
        <taxon>Nephilidae</taxon>
        <taxon>Trichonephila</taxon>
        <taxon>Trichonephila inaurata</taxon>
    </lineage>
</organism>
<gene>
    <name evidence="1" type="ORF">TNIN_147751</name>
</gene>
<name>A0A8X6XAA4_9ARAC</name>
<proteinExistence type="predicted"/>
<protein>
    <submittedName>
        <fullName evidence="1">Uncharacterized protein</fullName>
    </submittedName>
</protein>
<accession>A0A8X6XAA4</accession>
<dbReference type="AlphaFoldDB" id="A0A8X6XAA4"/>
<sequence>MAASFPNTLARTDALTCTLEASDEVEDVRGTLRHTLNPLYGTKKG</sequence>
<dbReference type="EMBL" id="BMAV01007266">
    <property type="protein sequence ID" value="GFY50018.1"/>
    <property type="molecule type" value="Genomic_DNA"/>
</dbReference>
<reference evidence="1" key="1">
    <citation type="submission" date="2020-08" db="EMBL/GenBank/DDBJ databases">
        <title>Multicomponent nature underlies the extraordinary mechanical properties of spider dragline silk.</title>
        <authorList>
            <person name="Kono N."/>
            <person name="Nakamura H."/>
            <person name="Mori M."/>
            <person name="Yoshida Y."/>
            <person name="Ohtoshi R."/>
            <person name="Malay A.D."/>
            <person name="Moran D.A.P."/>
            <person name="Tomita M."/>
            <person name="Numata K."/>
            <person name="Arakawa K."/>
        </authorList>
    </citation>
    <scope>NUCLEOTIDE SEQUENCE</scope>
</reference>
<dbReference type="Proteomes" id="UP000886998">
    <property type="component" value="Unassembled WGS sequence"/>
</dbReference>
<keyword evidence="2" id="KW-1185">Reference proteome</keyword>
<feature type="non-terminal residue" evidence="1">
    <location>
        <position position="45"/>
    </location>
</feature>
<evidence type="ECO:0000313" key="1">
    <source>
        <dbReference type="EMBL" id="GFY50018.1"/>
    </source>
</evidence>